<proteinExistence type="predicted"/>
<dbReference type="GeneID" id="108070779"/>
<feature type="compositionally biased region" description="Pro residues" evidence="1">
    <location>
        <begin position="162"/>
        <end position="174"/>
    </location>
</feature>
<evidence type="ECO:0000313" key="3">
    <source>
        <dbReference type="RefSeq" id="XP_041630900.1"/>
    </source>
</evidence>
<evidence type="ECO:0000256" key="1">
    <source>
        <dbReference type="SAM" id="MobiDB-lite"/>
    </source>
</evidence>
<dbReference type="Proteomes" id="UP001652661">
    <property type="component" value="Chromosome X"/>
</dbReference>
<organism evidence="2 3">
    <name type="scientific">Drosophila kikkawai</name>
    <name type="common">Fruit fly</name>
    <dbReference type="NCBI Taxonomy" id="30033"/>
    <lineage>
        <taxon>Eukaryota</taxon>
        <taxon>Metazoa</taxon>
        <taxon>Ecdysozoa</taxon>
        <taxon>Arthropoda</taxon>
        <taxon>Hexapoda</taxon>
        <taxon>Insecta</taxon>
        <taxon>Pterygota</taxon>
        <taxon>Neoptera</taxon>
        <taxon>Endopterygota</taxon>
        <taxon>Diptera</taxon>
        <taxon>Brachycera</taxon>
        <taxon>Muscomorpha</taxon>
        <taxon>Ephydroidea</taxon>
        <taxon>Drosophilidae</taxon>
        <taxon>Drosophila</taxon>
        <taxon>Sophophora</taxon>
    </lineage>
</organism>
<evidence type="ECO:0000313" key="2">
    <source>
        <dbReference type="Proteomes" id="UP001652661"/>
    </source>
</evidence>
<protein>
    <submittedName>
        <fullName evidence="3">Uncharacterized protein</fullName>
    </submittedName>
</protein>
<feature type="compositionally biased region" description="Basic and acidic residues" evidence="1">
    <location>
        <begin position="27"/>
        <end position="37"/>
    </location>
</feature>
<feature type="compositionally biased region" description="Low complexity" evidence="1">
    <location>
        <begin position="175"/>
        <end position="192"/>
    </location>
</feature>
<reference evidence="3" key="1">
    <citation type="submission" date="2025-08" db="UniProtKB">
        <authorList>
            <consortium name="RefSeq"/>
        </authorList>
    </citation>
    <scope>IDENTIFICATION</scope>
    <source>
        <strain evidence="3">14028-0561.14</strain>
        <tissue evidence="3">Whole fly</tissue>
    </source>
</reference>
<feature type="region of interest" description="Disordered" evidence="1">
    <location>
        <begin position="1"/>
        <end position="59"/>
    </location>
</feature>
<gene>
    <name evidence="3" type="primary">LOC108070779</name>
</gene>
<accession>A0ABM3C542</accession>
<dbReference type="RefSeq" id="XP_041630900.1">
    <property type="nucleotide sequence ID" value="XM_041774966.2"/>
</dbReference>
<name>A0ABM3C542_DROKI</name>
<feature type="region of interest" description="Disordered" evidence="1">
    <location>
        <begin position="162"/>
        <end position="192"/>
    </location>
</feature>
<sequence length="192" mass="21925">MGANESHPVQGGATAPQQQEPSPEAKASPKAEPESEAKTTLPNQQEHHKEPHLVANGYPKLVRRRSKAGNLMTAIEDIQRLPTEAIYQEFDRLLIHAQGQIKKVAEMPCVSLANRLKDCLYQNRQRSCECFPAMEQYRQCVLRASQERVDDMSATEPVMIPVVPPQPVPRPAKPPQQQRSQRSWWRPWTWFK</sequence>
<keyword evidence="2" id="KW-1185">Reference proteome</keyword>